<gene>
    <name evidence="13" type="primary">tpiA</name>
    <name evidence="15" type="ORF">DFR31_0740</name>
</gene>
<feature type="binding site" evidence="13">
    <location>
        <position position="171"/>
    </location>
    <ligand>
        <name>substrate</name>
    </ligand>
</feature>
<evidence type="ECO:0000256" key="4">
    <source>
        <dbReference type="ARBA" id="ARBA00007422"/>
    </source>
</evidence>
<evidence type="ECO:0000256" key="8">
    <source>
        <dbReference type="ARBA" id="ARBA00022432"/>
    </source>
</evidence>
<keyword evidence="8 13" id="KW-0312">Gluconeogenesis</keyword>
<comment type="catalytic activity">
    <reaction evidence="1 13 14">
        <text>D-glyceraldehyde 3-phosphate = dihydroxyacetone phosphate</text>
        <dbReference type="Rhea" id="RHEA:18585"/>
        <dbReference type="ChEBI" id="CHEBI:57642"/>
        <dbReference type="ChEBI" id="CHEBI:59776"/>
        <dbReference type="EC" id="5.3.1.1"/>
    </reaction>
</comment>
<dbReference type="EMBL" id="RCDA01000001">
    <property type="protein sequence ID" value="RLK50831.1"/>
    <property type="molecule type" value="Genomic_DNA"/>
</dbReference>
<organism evidence="15 16">
    <name type="scientific">Alkalispirillum mobile</name>
    <dbReference type="NCBI Taxonomy" id="85925"/>
    <lineage>
        <taxon>Bacteria</taxon>
        <taxon>Pseudomonadati</taxon>
        <taxon>Pseudomonadota</taxon>
        <taxon>Gammaproteobacteria</taxon>
        <taxon>Chromatiales</taxon>
        <taxon>Ectothiorhodospiraceae</taxon>
        <taxon>Alkalispirillum</taxon>
    </lineage>
</organism>
<keyword evidence="11 13" id="KW-0413">Isomerase</keyword>
<evidence type="ECO:0000256" key="5">
    <source>
        <dbReference type="ARBA" id="ARBA00011738"/>
    </source>
</evidence>
<protein>
    <recommendedName>
        <fullName evidence="7 13">Triosephosphate isomerase</fullName>
        <shortName evidence="13">TIM</shortName>
        <shortName evidence="13">TPI</shortName>
        <ecNumber evidence="6 13">5.3.1.1</ecNumber>
    </recommendedName>
    <alternativeName>
        <fullName evidence="13">Triose-phosphate isomerase</fullName>
    </alternativeName>
</protein>
<comment type="subcellular location">
    <subcellularLocation>
        <location evidence="13 14">Cytoplasm</location>
    </subcellularLocation>
</comment>
<keyword evidence="10 13" id="KW-0324">Glycolysis</keyword>
<evidence type="ECO:0000256" key="7">
    <source>
        <dbReference type="ARBA" id="ARBA00019397"/>
    </source>
</evidence>
<name>A0A498CEU5_9GAMM</name>
<dbReference type="InterPro" id="IPR020861">
    <property type="entry name" value="Triosephosphate_isomerase_AS"/>
</dbReference>
<evidence type="ECO:0000256" key="13">
    <source>
        <dbReference type="HAMAP-Rule" id="MF_00147"/>
    </source>
</evidence>
<proteinExistence type="inferred from homology"/>
<dbReference type="GO" id="GO:0006094">
    <property type="term" value="P:gluconeogenesis"/>
    <property type="evidence" value="ECO:0007669"/>
    <property type="project" value="UniProtKB-UniRule"/>
</dbReference>
<comment type="subunit">
    <text evidence="5 13 14">Homodimer.</text>
</comment>
<dbReference type="GO" id="GO:0006096">
    <property type="term" value="P:glycolytic process"/>
    <property type="evidence" value="ECO:0007669"/>
    <property type="project" value="UniProtKB-UniRule"/>
</dbReference>
<comment type="pathway">
    <text evidence="13 14">Carbohydrate degradation; glycolysis; D-glyceraldehyde 3-phosphate from glycerone phosphate: step 1/1.</text>
</comment>
<dbReference type="PANTHER" id="PTHR21139">
    <property type="entry name" value="TRIOSEPHOSPHATE ISOMERASE"/>
    <property type="match status" value="1"/>
</dbReference>
<evidence type="ECO:0000256" key="9">
    <source>
        <dbReference type="ARBA" id="ARBA00022490"/>
    </source>
</evidence>
<dbReference type="PROSITE" id="PS51440">
    <property type="entry name" value="TIM_2"/>
    <property type="match status" value="1"/>
</dbReference>
<dbReference type="PANTHER" id="PTHR21139:SF42">
    <property type="entry name" value="TRIOSEPHOSPHATE ISOMERASE"/>
    <property type="match status" value="1"/>
</dbReference>
<feature type="binding site" evidence="13">
    <location>
        <position position="211"/>
    </location>
    <ligand>
        <name>substrate</name>
    </ligand>
</feature>
<dbReference type="UniPathway" id="UPA00138"/>
<comment type="function">
    <text evidence="12 13">Involved in the gluconeogenesis. Catalyzes stereospecifically the conversion of dihydroxyacetone phosphate (DHAP) to D-glyceraldehyde-3-phosphate (G3P).</text>
</comment>
<dbReference type="InterPro" id="IPR000652">
    <property type="entry name" value="Triosephosphate_isomerase"/>
</dbReference>
<reference evidence="15 16" key="1">
    <citation type="submission" date="2018-10" db="EMBL/GenBank/DDBJ databases">
        <title>Genomic Encyclopedia of Type Strains, Phase IV (KMG-IV): sequencing the most valuable type-strain genomes for metagenomic binning, comparative biology and taxonomic classification.</title>
        <authorList>
            <person name="Goeker M."/>
        </authorList>
    </citation>
    <scope>NUCLEOTIDE SEQUENCE [LARGE SCALE GENOMIC DNA]</scope>
    <source>
        <strain evidence="15 16">DSM 12769</strain>
    </source>
</reference>
<feature type="active site" description="Electrophile" evidence="13">
    <location>
        <position position="94"/>
    </location>
</feature>
<accession>A0A498CEU5</accession>
<comment type="pathway">
    <text evidence="2 13 14">Carbohydrate biosynthesis; gluconeogenesis.</text>
</comment>
<dbReference type="SUPFAM" id="SSF51351">
    <property type="entry name" value="Triosephosphate isomerase (TIM)"/>
    <property type="match status" value="1"/>
</dbReference>
<dbReference type="GO" id="GO:0046166">
    <property type="term" value="P:glyceraldehyde-3-phosphate biosynthetic process"/>
    <property type="evidence" value="ECO:0007669"/>
    <property type="project" value="TreeGrafter"/>
</dbReference>
<evidence type="ECO:0000256" key="11">
    <source>
        <dbReference type="ARBA" id="ARBA00023235"/>
    </source>
</evidence>
<dbReference type="CDD" id="cd00311">
    <property type="entry name" value="TIM"/>
    <property type="match status" value="1"/>
</dbReference>
<dbReference type="PROSITE" id="PS00171">
    <property type="entry name" value="TIM_1"/>
    <property type="match status" value="1"/>
</dbReference>
<dbReference type="HAMAP" id="MF_00147_B">
    <property type="entry name" value="TIM_B"/>
    <property type="match status" value="1"/>
</dbReference>
<dbReference type="Pfam" id="PF00121">
    <property type="entry name" value="TIM"/>
    <property type="match status" value="1"/>
</dbReference>
<dbReference type="GO" id="GO:0005829">
    <property type="term" value="C:cytosol"/>
    <property type="evidence" value="ECO:0007669"/>
    <property type="project" value="TreeGrafter"/>
</dbReference>
<dbReference type="FunFam" id="3.20.20.70:FF:000020">
    <property type="entry name" value="Triosephosphate isomerase"/>
    <property type="match status" value="1"/>
</dbReference>
<evidence type="ECO:0000313" key="15">
    <source>
        <dbReference type="EMBL" id="RLK50831.1"/>
    </source>
</evidence>
<evidence type="ECO:0000256" key="6">
    <source>
        <dbReference type="ARBA" id="ARBA00011940"/>
    </source>
</evidence>
<evidence type="ECO:0000256" key="1">
    <source>
        <dbReference type="ARBA" id="ARBA00000474"/>
    </source>
</evidence>
<evidence type="ECO:0000256" key="14">
    <source>
        <dbReference type="RuleBase" id="RU363013"/>
    </source>
</evidence>
<dbReference type="Gene3D" id="3.20.20.70">
    <property type="entry name" value="Aldolase class I"/>
    <property type="match status" value="1"/>
</dbReference>
<evidence type="ECO:0000256" key="2">
    <source>
        <dbReference type="ARBA" id="ARBA00004742"/>
    </source>
</evidence>
<keyword evidence="9 13" id="KW-0963">Cytoplasm</keyword>
<dbReference type="GO" id="GO:0004807">
    <property type="term" value="F:triose-phosphate isomerase activity"/>
    <property type="evidence" value="ECO:0007669"/>
    <property type="project" value="UniProtKB-UniRule"/>
</dbReference>
<dbReference type="NCBIfam" id="TIGR00419">
    <property type="entry name" value="tim"/>
    <property type="match status" value="1"/>
</dbReference>
<dbReference type="EC" id="5.3.1.1" evidence="6 13"/>
<evidence type="ECO:0000256" key="10">
    <source>
        <dbReference type="ARBA" id="ARBA00023152"/>
    </source>
</evidence>
<dbReference type="OrthoDB" id="9809429at2"/>
<dbReference type="RefSeq" id="WP_121441287.1">
    <property type="nucleotide sequence ID" value="NZ_RCDA01000001.1"/>
</dbReference>
<evidence type="ECO:0000313" key="16">
    <source>
        <dbReference type="Proteomes" id="UP000275461"/>
    </source>
</evidence>
<dbReference type="InterPro" id="IPR022896">
    <property type="entry name" value="TrioseP_Isoase_bac/euk"/>
</dbReference>
<comment type="similarity">
    <text evidence="4 13 14">Belongs to the triosephosphate isomerase family.</text>
</comment>
<comment type="caution">
    <text evidence="15">The sequence shown here is derived from an EMBL/GenBank/DDBJ whole genome shotgun (WGS) entry which is preliminary data.</text>
</comment>
<feature type="binding site" evidence="13">
    <location>
        <begin position="232"/>
        <end position="233"/>
    </location>
    <ligand>
        <name>substrate</name>
    </ligand>
</feature>
<dbReference type="InterPro" id="IPR035990">
    <property type="entry name" value="TIM_sf"/>
</dbReference>
<feature type="binding site" evidence="13">
    <location>
        <begin position="9"/>
        <end position="11"/>
    </location>
    <ligand>
        <name>substrate</name>
    </ligand>
</feature>
<dbReference type="UniPathway" id="UPA00109">
    <property type="reaction ID" value="UER00189"/>
</dbReference>
<feature type="active site" description="Proton acceptor" evidence="13">
    <location>
        <position position="165"/>
    </location>
</feature>
<dbReference type="GO" id="GO:0019563">
    <property type="term" value="P:glycerol catabolic process"/>
    <property type="evidence" value="ECO:0007669"/>
    <property type="project" value="TreeGrafter"/>
</dbReference>
<dbReference type="AlphaFoldDB" id="A0A498CEU5"/>
<evidence type="ECO:0000256" key="3">
    <source>
        <dbReference type="ARBA" id="ARBA00004939"/>
    </source>
</evidence>
<comment type="pathway">
    <text evidence="3">Carbohydrate metabolism; erythritol degradation.</text>
</comment>
<sequence>MRKPMVAGNWKMNGSLALVAQVGEALSDLDAPDVDVIVCPPFPYVGPLRRTLPDTSPVGVGGQDVSAQDSGAFTGEVAGSMLAEMGCSHVVVGHSERRALHGETDALIAEKVQAALRAGLTPIVCVGETLEERDADRTEAVLGAQVDAILALGAFVVEKLVIAYEPVWAIGTGRTAAPEQAQAVHQFIRARVAAALGDDVAQNLVLLYGGSVKPANAAELFACEDVDGGLIGGAALDPAAFLDIVAAART</sequence>
<dbReference type="InterPro" id="IPR013785">
    <property type="entry name" value="Aldolase_TIM"/>
</dbReference>
<dbReference type="Proteomes" id="UP000275461">
    <property type="component" value="Unassembled WGS sequence"/>
</dbReference>
<keyword evidence="16" id="KW-1185">Reference proteome</keyword>
<evidence type="ECO:0000256" key="12">
    <source>
        <dbReference type="ARBA" id="ARBA00055680"/>
    </source>
</evidence>